<dbReference type="GO" id="GO:0051726">
    <property type="term" value="P:regulation of cell cycle"/>
    <property type="evidence" value="ECO:0007669"/>
    <property type="project" value="TreeGrafter"/>
</dbReference>
<dbReference type="Gene3D" id="1.10.1170.10">
    <property type="entry name" value="Inhibitor Of Apoptosis Protein (2mihbC-IAP-1), Chain A"/>
    <property type="match status" value="1"/>
</dbReference>
<evidence type="ECO:0000256" key="1">
    <source>
        <dbReference type="SAM" id="MobiDB-lite"/>
    </source>
</evidence>
<evidence type="ECO:0000313" key="2">
    <source>
        <dbReference type="EMBL" id="CAC5405451.1"/>
    </source>
</evidence>
<dbReference type="GO" id="GO:0005737">
    <property type="term" value="C:cytoplasm"/>
    <property type="evidence" value="ECO:0007669"/>
    <property type="project" value="TreeGrafter"/>
</dbReference>
<dbReference type="PANTHER" id="PTHR10044:SF139">
    <property type="entry name" value="DEATH-ASSOCIATED INHIBITOR OF APOPTOSIS 2"/>
    <property type="match status" value="1"/>
</dbReference>
<dbReference type="SMART" id="SM00238">
    <property type="entry name" value="BIR"/>
    <property type="match status" value="1"/>
</dbReference>
<dbReference type="EMBL" id="CACVKT020007119">
    <property type="protein sequence ID" value="CAC5405451.1"/>
    <property type="molecule type" value="Genomic_DNA"/>
</dbReference>
<reference evidence="2 3" key="1">
    <citation type="submission" date="2020-06" db="EMBL/GenBank/DDBJ databases">
        <authorList>
            <person name="Li R."/>
            <person name="Bekaert M."/>
        </authorList>
    </citation>
    <scope>NUCLEOTIDE SEQUENCE [LARGE SCALE GENOMIC DNA]</scope>
    <source>
        <strain evidence="3">wild</strain>
    </source>
</reference>
<dbReference type="PANTHER" id="PTHR10044">
    <property type="entry name" value="INHIBITOR OF APOPTOSIS"/>
    <property type="match status" value="1"/>
</dbReference>
<gene>
    <name evidence="2" type="ORF">MCOR_39144</name>
</gene>
<accession>A0A6J8DCT1</accession>
<keyword evidence="3" id="KW-1185">Reference proteome</keyword>
<protein>
    <recommendedName>
        <fullName evidence="4">BIRC7_8</fullName>
    </recommendedName>
</protein>
<evidence type="ECO:0000313" key="3">
    <source>
        <dbReference type="Proteomes" id="UP000507470"/>
    </source>
</evidence>
<dbReference type="OrthoDB" id="6056101at2759"/>
<dbReference type="GO" id="GO:0031398">
    <property type="term" value="P:positive regulation of protein ubiquitination"/>
    <property type="evidence" value="ECO:0007669"/>
    <property type="project" value="TreeGrafter"/>
</dbReference>
<evidence type="ECO:0008006" key="4">
    <source>
        <dbReference type="Google" id="ProtNLM"/>
    </source>
</evidence>
<dbReference type="GO" id="GO:0043066">
    <property type="term" value="P:negative regulation of apoptotic process"/>
    <property type="evidence" value="ECO:0007669"/>
    <property type="project" value="TreeGrafter"/>
</dbReference>
<feature type="region of interest" description="Disordered" evidence="1">
    <location>
        <begin position="384"/>
        <end position="437"/>
    </location>
</feature>
<dbReference type="PROSITE" id="PS50143">
    <property type="entry name" value="BIR_REPEAT_2"/>
    <property type="match status" value="1"/>
</dbReference>
<organism evidence="2 3">
    <name type="scientific">Mytilus coruscus</name>
    <name type="common">Sea mussel</name>
    <dbReference type="NCBI Taxonomy" id="42192"/>
    <lineage>
        <taxon>Eukaryota</taxon>
        <taxon>Metazoa</taxon>
        <taxon>Spiralia</taxon>
        <taxon>Lophotrochozoa</taxon>
        <taxon>Mollusca</taxon>
        <taxon>Bivalvia</taxon>
        <taxon>Autobranchia</taxon>
        <taxon>Pteriomorphia</taxon>
        <taxon>Mytilida</taxon>
        <taxon>Mytiloidea</taxon>
        <taxon>Mytilidae</taxon>
        <taxon>Mytilinae</taxon>
        <taxon>Mytilus</taxon>
    </lineage>
</organism>
<feature type="region of interest" description="Disordered" evidence="1">
    <location>
        <begin position="312"/>
        <end position="339"/>
    </location>
</feature>
<dbReference type="InterPro" id="IPR001370">
    <property type="entry name" value="BIR_rpt"/>
</dbReference>
<feature type="compositionally biased region" description="Low complexity" evidence="1">
    <location>
        <begin position="323"/>
        <end position="333"/>
    </location>
</feature>
<dbReference type="InterPro" id="IPR050784">
    <property type="entry name" value="IAP"/>
</dbReference>
<dbReference type="AlphaFoldDB" id="A0A6J8DCT1"/>
<proteinExistence type="predicted"/>
<name>A0A6J8DCT1_MYTCO</name>
<dbReference type="GO" id="GO:0043027">
    <property type="term" value="F:cysteine-type endopeptidase inhibitor activity involved in apoptotic process"/>
    <property type="evidence" value="ECO:0007669"/>
    <property type="project" value="TreeGrafter"/>
</dbReference>
<dbReference type="Pfam" id="PF00653">
    <property type="entry name" value="BIR"/>
    <property type="match status" value="1"/>
</dbReference>
<dbReference type="GO" id="GO:0005634">
    <property type="term" value="C:nucleus"/>
    <property type="evidence" value="ECO:0007669"/>
    <property type="project" value="TreeGrafter"/>
</dbReference>
<dbReference type="GO" id="GO:0061630">
    <property type="term" value="F:ubiquitin protein ligase activity"/>
    <property type="evidence" value="ECO:0007669"/>
    <property type="project" value="TreeGrafter"/>
</dbReference>
<dbReference type="SUPFAM" id="SSF57924">
    <property type="entry name" value="Inhibitor of apoptosis (IAP) repeat"/>
    <property type="match status" value="1"/>
</dbReference>
<sequence>MKSYQNTMGSLLVTPSSGNRQEIQTRNNHLEREVCEDSTLENICPKRPLYSTNNYYQYYTGQLGPDHFFHLYTELCGITIYGEECDLEWNLLRLYLGHGYRHIDILTCEDFIEKTTMRYLRIGINFGEELDEMDFRTEIEKRRLEEFGKIGSKLLKYPAHGQQLFCTIKTGDMYTATFMKFPFMTEVFNQLHLSTRSTLMSTTEARLKTCKRLQNIYDASVEDFAYNLAEAGLYLTTDAVLSQCFECGGLVNIGKLDFDPWHMHAKYHPCCPYLLENKRQDYVDRIRREFKKQVVLKPRCILQFDNRWHAPDTEENNDDTDWTDSGSECSDYYSENEENESDDGWRYTLIDLYKKIEKVKAILTVIETDTIMVKKDNTIMVKRDRNNHGEERQHNHGEERQHSHDEEGQHNHGEENQHNHDEERQHNHDEDNNTIMM</sequence>
<feature type="compositionally biased region" description="Basic and acidic residues" evidence="1">
    <location>
        <begin position="384"/>
        <end position="431"/>
    </location>
</feature>
<feature type="compositionally biased region" description="Acidic residues" evidence="1">
    <location>
        <begin position="313"/>
        <end position="322"/>
    </location>
</feature>
<dbReference type="Proteomes" id="UP000507470">
    <property type="component" value="Unassembled WGS sequence"/>
</dbReference>